<dbReference type="AlphaFoldDB" id="A0A7J3UZS7"/>
<dbReference type="GO" id="GO:0005886">
    <property type="term" value="C:plasma membrane"/>
    <property type="evidence" value="ECO:0007669"/>
    <property type="project" value="UniProtKB-SubCell"/>
</dbReference>
<dbReference type="SUPFAM" id="SSF52540">
    <property type="entry name" value="P-loop containing nucleoside triphosphate hydrolases"/>
    <property type="match status" value="1"/>
</dbReference>
<evidence type="ECO:0000256" key="7">
    <source>
        <dbReference type="ARBA" id="ARBA00023136"/>
    </source>
</evidence>
<dbReference type="InterPro" id="IPR017871">
    <property type="entry name" value="ABC_transporter-like_CS"/>
</dbReference>
<proteinExistence type="inferred from homology"/>
<name>A0A7J3UZS7_9CREN</name>
<dbReference type="Pfam" id="PF00005">
    <property type="entry name" value="ABC_tran"/>
    <property type="match status" value="1"/>
</dbReference>
<dbReference type="InterPro" id="IPR003439">
    <property type="entry name" value="ABC_transporter-like_ATP-bd"/>
</dbReference>
<dbReference type="PROSITE" id="PS50893">
    <property type="entry name" value="ABC_TRANSPORTER_2"/>
    <property type="match status" value="1"/>
</dbReference>
<dbReference type="PANTHER" id="PTHR43582:SF4">
    <property type="entry name" value="ANTIBIOTIC RESISTANCE ABC TRANSPORTER ATP-BINDING PROTEIN"/>
    <property type="match status" value="1"/>
</dbReference>
<reference evidence="10" key="1">
    <citation type="journal article" date="2020" name="mSystems">
        <title>Genome- and Community-Level Interaction Insights into Carbon Utilization and Element Cycling Functions of Hydrothermarchaeota in Hydrothermal Sediment.</title>
        <authorList>
            <person name="Zhou Z."/>
            <person name="Liu Y."/>
            <person name="Xu W."/>
            <person name="Pan J."/>
            <person name="Luo Z.H."/>
            <person name="Li M."/>
        </authorList>
    </citation>
    <scope>NUCLEOTIDE SEQUENCE [LARGE SCALE GENOMIC DNA]</scope>
    <source>
        <strain evidence="10">SpSt-1038</strain>
    </source>
</reference>
<evidence type="ECO:0000256" key="2">
    <source>
        <dbReference type="ARBA" id="ARBA00022448"/>
    </source>
</evidence>
<keyword evidence="7" id="KW-0472">Membrane</keyword>
<evidence type="ECO:0000256" key="5">
    <source>
        <dbReference type="ARBA" id="ARBA00022840"/>
    </source>
</evidence>
<evidence type="ECO:0000313" key="10">
    <source>
        <dbReference type="EMBL" id="HHI48740.1"/>
    </source>
</evidence>
<dbReference type="PANTHER" id="PTHR43582">
    <property type="entry name" value="LINEARMYCIN RESISTANCE ATP-BINDING PROTEIN LNRL"/>
    <property type="match status" value="1"/>
</dbReference>
<comment type="caution">
    <text evidence="10">The sequence shown here is derived from an EMBL/GenBank/DDBJ whole genome shotgun (WGS) entry which is preliminary data.</text>
</comment>
<keyword evidence="6" id="KW-1278">Translocase</keyword>
<dbReference type="GO" id="GO:0005524">
    <property type="term" value="F:ATP binding"/>
    <property type="evidence" value="ECO:0007669"/>
    <property type="project" value="UniProtKB-KW"/>
</dbReference>
<evidence type="ECO:0000256" key="8">
    <source>
        <dbReference type="ARBA" id="ARBA00049985"/>
    </source>
</evidence>
<organism evidence="10">
    <name type="scientific">Candidatus Methanosuratincola petrocarbonis</name>
    <name type="common">ex Vanwonterghem et al. 2016</name>
    <dbReference type="NCBI Taxonomy" id="1867261"/>
    <lineage>
        <taxon>Archaea</taxon>
        <taxon>Thermoproteota</taxon>
        <taxon>Methanosuratincolia</taxon>
        <taxon>Candidatus Methanomethylicales</taxon>
        <taxon>Candidatus Methanomethylicaceae</taxon>
        <taxon>Candidatus Methanosuratincola (ex Vanwonterghem et al. 2016)</taxon>
    </lineage>
</organism>
<dbReference type="EMBL" id="DRVT01000013">
    <property type="protein sequence ID" value="HHI48740.1"/>
    <property type="molecule type" value="Genomic_DNA"/>
</dbReference>
<dbReference type="FunFam" id="3.40.50.300:FF:000589">
    <property type="entry name" value="ABC transporter, ATP-binding subunit"/>
    <property type="match status" value="1"/>
</dbReference>
<comment type="subcellular location">
    <subcellularLocation>
        <location evidence="1">Cell membrane</location>
        <topology evidence="1">Peripheral membrane protein</topology>
        <orientation evidence="1">Cytoplasmic side</orientation>
    </subcellularLocation>
</comment>
<protein>
    <submittedName>
        <fullName evidence="10">ATP-binding cassette domain-containing protein</fullName>
    </submittedName>
</protein>
<evidence type="ECO:0000256" key="3">
    <source>
        <dbReference type="ARBA" id="ARBA00022475"/>
    </source>
</evidence>
<keyword evidence="2" id="KW-0813">Transport</keyword>
<dbReference type="InterPro" id="IPR003593">
    <property type="entry name" value="AAA+_ATPase"/>
</dbReference>
<dbReference type="InterPro" id="IPR027417">
    <property type="entry name" value="P-loop_NTPase"/>
</dbReference>
<evidence type="ECO:0000256" key="6">
    <source>
        <dbReference type="ARBA" id="ARBA00022967"/>
    </source>
</evidence>
<keyword evidence="3" id="KW-1003">Cell membrane</keyword>
<dbReference type="SMART" id="SM00382">
    <property type="entry name" value="AAA"/>
    <property type="match status" value="1"/>
</dbReference>
<sequence>MVQMPSAVELSGLTKRYGEIVAVDHISFEVKEGEIFGFLGPNGAGKTTTISMLTGLVTPTEGTAKIFGHDIRKEAKEAKRCVGIVWEESNVYPELSALENLNFAGEIYHVVKRQREAKALELLEKFGLSERKDGKVGGFSKGMKRRIAISMALINSPRLLFLDEPTAGLDVQSNIVIREAVKEENRKGTTVFLTTHNIEEANQMCHRIAIINHGKIIAIDRPENLRRTIKSAQSVQVSFEEGAETGEAELGKIPSVRRVIKEGHRFRLFTEDPPAALEGIWDYARSHGIRILEINTLGPTLEDVFINLTGSAQAGAGGRS</sequence>
<evidence type="ECO:0000259" key="9">
    <source>
        <dbReference type="PROSITE" id="PS50893"/>
    </source>
</evidence>
<dbReference type="PROSITE" id="PS00211">
    <property type="entry name" value="ABC_TRANSPORTER_1"/>
    <property type="match status" value="1"/>
</dbReference>
<dbReference type="NCBIfam" id="TIGR01188">
    <property type="entry name" value="drrA"/>
    <property type="match status" value="1"/>
</dbReference>
<keyword evidence="4" id="KW-0547">Nucleotide-binding</keyword>
<comment type="similarity">
    <text evidence="8">Belongs to the ABC transporter superfamily. Drug exporter-1 (DrugE1) (TC 3.A.1.105) family.</text>
</comment>
<accession>A0A7J3UZS7</accession>
<dbReference type="GO" id="GO:1900753">
    <property type="term" value="P:doxorubicin transport"/>
    <property type="evidence" value="ECO:0007669"/>
    <property type="project" value="InterPro"/>
</dbReference>
<feature type="domain" description="ABC transporter" evidence="9">
    <location>
        <begin position="8"/>
        <end position="238"/>
    </location>
</feature>
<keyword evidence="5 10" id="KW-0067">ATP-binding</keyword>
<evidence type="ECO:0000256" key="1">
    <source>
        <dbReference type="ARBA" id="ARBA00004413"/>
    </source>
</evidence>
<dbReference type="InterPro" id="IPR005894">
    <property type="entry name" value="DrrA"/>
</dbReference>
<dbReference type="InterPro" id="IPR025302">
    <property type="entry name" value="DrrA1/2-like_C"/>
</dbReference>
<gene>
    <name evidence="10" type="ORF">ENL91_01050</name>
</gene>
<dbReference type="GO" id="GO:0043215">
    <property type="term" value="P:daunorubicin transport"/>
    <property type="evidence" value="ECO:0007669"/>
    <property type="project" value="InterPro"/>
</dbReference>
<dbReference type="Pfam" id="PF13732">
    <property type="entry name" value="DrrA1-3_C"/>
    <property type="match status" value="1"/>
</dbReference>
<dbReference type="Gene3D" id="3.40.50.300">
    <property type="entry name" value="P-loop containing nucleotide triphosphate hydrolases"/>
    <property type="match status" value="1"/>
</dbReference>
<dbReference type="GO" id="GO:0016887">
    <property type="term" value="F:ATP hydrolysis activity"/>
    <property type="evidence" value="ECO:0007669"/>
    <property type="project" value="InterPro"/>
</dbReference>
<evidence type="ECO:0000256" key="4">
    <source>
        <dbReference type="ARBA" id="ARBA00022741"/>
    </source>
</evidence>